<evidence type="ECO:0000313" key="3">
    <source>
        <dbReference type="Proteomes" id="UP000319712"/>
    </source>
</evidence>
<feature type="transmembrane region" description="Helical" evidence="1">
    <location>
        <begin position="14"/>
        <end position="34"/>
    </location>
</feature>
<dbReference type="AlphaFoldDB" id="A0A521CW25"/>
<dbReference type="RefSeq" id="WP_142986486.1">
    <property type="nucleotide sequence ID" value="NZ_FXTD01000005.1"/>
</dbReference>
<keyword evidence="3" id="KW-1185">Reference proteome</keyword>
<dbReference type="OrthoDB" id="320964at2157"/>
<accession>A0A521CW25</accession>
<protein>
    <recommendedName>
        <fullName evidence="4">PEP-CTERM protein-sorting domain-containing protein</fullName>
    </recommendedName>
</protein>
<dbReference type="Proteomes" id="UP000319712">
    <property type="component" value="Unassembled WGS sequence"/>
</dbReference>
<keyword evidence="1" id="KW-0472">Membrane</keyword>
<sequence>MSPSPSTLERFTDASWPAVTLLVVVFLAGVYLRASRVDPAFGVIVVAFLVMNGGLIALGGWAAGRNEE</sequence>
<gene>
    <name evidence="2" type="ORF">SAMN06264867_105156</name>
</gene>
<proteinExistence type="predicted"/>
<evidence type="ECO:0008006" key="4">
    <source>
        <dbReference type="Google" id="ProtNLM"/>
    </source>
</evidence>
<keyword evidence="1" id="KW-1133">Transmembrane helix</keyword>
<organism evidence="2 3">
    <name type="scientific">Halorubrum cibi</name>
    <dbReference type="NCBI Taxonomy" id="413815"/>
    <lineage>
        <taxon>Archaea</taxon>
        <taxon>Methanobacteriati</taxon>
        <taxon>Methanobacteriota</taxon>
        <taxon>Stenosarchaea group</taxon>
        <taxon>Halobacteria</taxon>
        <taxon>Halobacteriales</taxon>
        <taxon>Haloferacaceae</taxon>
        <taxon>Halorubrum</taxon>
    </lineage>
</organism>
<reference evidence="2 3" key="1">
    <citation type="submission" date="2017-05" db="EMBL/GenBank/DDBJ databases">
        <authorList>
            <person name="Varghese N."/>
            <person name="Submissions S."/>
        </authorList>
    </citation>
    <scope>NUCLEOTIDE SEQUENCE [LARGE SCALE GENOMIC DNA]</scope>
    <source>
        <strain evidence="2 3">DSM 19504</strain>
    </source>
</reference>
<dbReference type="EMBL" id="FXTD01000005">
    <property type="protein sequence ID" value="SMO63646.1"/>
    <property type="molecule type" value="Genomic_DNA"/>
</dbReference>
<name>A0A521CW25_9EURY</name>
<evidence type="ECO:0000313" key="2">
    <source>
        <dbReference type="EMBL" id="SMO63646.1"/>
    </source>
</evidence>
<evidence type="ECO:0000256" key="1">
    <source>
        <dbReference type="SAM" id="Phobius"/>
    </source>
</evidence>
<feature type="transmembrane region" description="Helical" evidence="1">
    <location>
        <begin position="41"/>
        <end position="63"/>
    </location>
</feature>
<keyword evidence="1" id="KW-0812">Transmembrane</keyword>